<feature type="domain" description="Rhodopsin" evidence="7">
    <location>
        <begin position="29"/>
        <end position="255"/>
    </location>
</feature>
<protein>
    <recommendedName>
        <fullName evidence="7">Rhodopsin domain-containing protein</fullName>
    </recommendedName>
</protein>
<evidence type="ECO:0000256" key="5">
    <source>
        <dbReference type="ARBA" id="ARBA00038359"/>
    </source>
</evidence>
<feature type="transmembrane region" description="Helical" evidence="6">
    <location>
        <begin position="133"/>
        <end position="155"/>
    </location>
</feature>
<evidence type="ECO:0000259" key="7">
    <source>
        <dbReference type="Pfam" id="PF20684"/>
    </source>
</evidence>
<comment type="caution">
    <text evidence="8">The sequence shown here is derived from an EMBL/GenBank/DDBJ whole genome shotgun (WGS) entry which is preliminary data.</text>
</comment>
<feature type="transmembrane region" description="Helical" evidence="6">
    <location>
        <begin position="221"/>
        <end position="241"/>
    </location>
</feature>
<evidence type="ECO:0000256" key="6">
    <source>
        <dbReference type="SAM" id="Phobius"/>
    </source>
</evidence>
<keyword evidence="3 6" id="KW-1133">Transmembrane helix</keyword>
<feature type="transmembrane region" description="Helical" evidence="6">
    <location>
        <begin position="180"/>
        <end position="209"/>
    </location>
</feature>
<feature type="transmembrane region" description="Helical" evidence="6">
    <location>
        <begin position="47"/>
        <end position="67"/>
    </location>
</feature>
<evidence type="ECO:0000256" key="1">
    <source>
        <dbReference type="ARBA" id="ARBA00004141"/>
    </source>
</evidence>
<comment type="similarity">
    <text evidence="5">Belongs to the SAT4 family.</text>
</comment>
<evidence type="ECO:0000256" key="2">
    <source>
        <dbReference type="ARBA" id="ARBA00022692"/>
    </source>
</evidence>
<dbReference type="EMBL" id="AFQF01000045">
    <property type="protein sequence ID" value="EGU89403.1"/>
    <property type="molecule type" value="Genomic_DNA"/>
</dbReference>
<feature type="transmembrane region" description="Helical" evidence="6">
    <location>
        <begin position="12"/>
        <end position="33"/>
    </location>
</feature>
<dbReference type="PANTHER" id="PTHR33048">
    <property type="entry name" value="PTH11-LIKE INTEGRAL MEMBRANE PROTEIN (AFU_ORTHOLOGUE AFUA_5G11245)"/>
    <property type="match status" value="1"/>
</dbReference>
<comment type="subcellular location">
    <subcellularLocation>
        <location evidence="1">Membrane</location>
        <topology evidence="1">Multi-pass membrane protein</topology>
    </subcellularLocation>
</comment>
<dbReference type="OrthoDB" id="3936451at2759"/>
<dbReference type="InterPro" id="IPR052337">
    <property type="entry name" value="SAT4-like"/>
</dbReference>
<evidence type="ECO:0000256" key="3">
    <source>
        <dbReference type="ARBA" id="ARBA00022989"/>
    </source>
</evidence>
<keyword evidence="4 6" id="KW-0472">Membrane</keyword>
<gene>
    <name evidence="8" type="ORF">FOXB_00079</name>
</gene>
<dbReference type="PANTHER" id="PTHR33048:SF96">
    <property type="entry name" value="INTEGRAL MEMBRANE PROTEIN"/>
    <property type="match status" value="1"/>
</dbReference>
<organism evidence="8">
    <name type="scientific">Fusarium oxysporum (strain Fo5176)</name>
    <name type="common">Fusarium vascular wilt</name>
    <dbReference type="NCBI Taxonomy" id="660025"/>
    <lineage>
        <taxon>Eukaryota</taxon>
        <taxon>Fungi</taxon>
        <taxon>Dikarya</taxon>
        <taxon>Ascomycota</taxon>
        <taxon>Pezizomycotina</taxon>
        <taxon>Sordariomycetes</taxon>
        <taxon>Hypocreomycetidae</taxon>
        <taxon>Hypocreales</taxon>
        <taxon>Nectriaceae</taxon>
        <taxon>Fusarium</taxon>
        <taxon>Fusarium oxysporum species complex</taxon>
    </lineage>
</organism>
<feature type="transmembrane region" description="Helical" evidence="6">
    <location>
        <begin position="95"/>
        <end position="112"/>
    </location>
</feature>
<dbReference type="InterPro" id="IPR049326">
    <property type="entry name" value="Rhodopsin_dom_fungi"/>
</dbReference>
<keyword evidence="2 6" id="KW-0812">Transmembrane</keyword>
<name>F9F105_FUSOF</name>
<dbReference type="AlphaFoldDB" id="F9F105"/>
<sequence length="315" mass="35762">MAWNTSEKALELFIIQICCTILVYLSVCLRFWAQSVIMKEHVIYDKLMYISVFLYTAQVIIIVRGIVDGGIGQHADDISGVEIVKGFQTWYFGELIYAVLSCFTKTSVVLYLHRLYIGEPSKGAIVNKPILRISLIACLVCVWATSIVFFLTSIFQCSPVGYYWEQFKHPVRPGTCSKSIVTIAGIVLSVVLALSDWTLALVVPIMSLWKSWLPWQTKAAIHALTSLGVLAGAAMIVRIPYIKMLDLTEDFLYETVVERGTKQDTIQNNHDTTQNNRDTILIHTDFFLSESFANNSDNHVRYDPNDSFRNDQWRP</sequence>
<dbReference type="GO" id="GO:0016020">
    <property type="term" value="C:membrane"/>
    <property type="evidence" value="ECO:0007669"/>
    <property type="project" value="UniProtKB-SubCell"/>
</dbReference>
<accession>F9F105</accession>
<proteinExistence type="inferred from homology"/>
<dbReference type="Pfam" id="PF20684">
    <property type="entry name" value="Fung_rhodopsin"/>
    <property type="match status" value="1"/>
</dbReference>
<reference evidence="8" key="1">
    <citation type="journal article" date="2012" name="Mol. Plant Microbe Interact.">
        <title>A highly conserved effector in Fusarium oxysporum is required for full virulence on Arabidopsis.</title>
        <authorList>
            <person name="Thatcher L.F."/>
            <person name="Gardiner D.M."/>
            <person name="Kazan K."/>
            <person name="Manners J."/>
        </authorList>
    </citation>
    <scope>NUCLEOTIDE SEQUENCE [LARGE SCALE GENOMIC DNA]</scope>
    <source>
        <strain evidence="8">Fo5176</strain>
    </source>
</reference>
<evidence type="ECO:0000256" key="4">
    <source>
        <dbReference type="ARBA" id="ARBA00023136"/>
    </source>
</evidence>
<evidence type="ECO:0000313" key="8">
    <source>
        <dbReference type="EMBL" id="EGU89403.1"/>
    </source>
</evidence>